<dbReference type="SUPFAM" id="SSF52540">
    <property type="entry name" value="P-loop containing nucleoside triphosphate hydrolases"/>
    <property type="match status" value="1"/>
</dbReference>
<dbReference type="Gene3D" id="2.30.30.490">
    <property type="match status" value="1"/>
</dbReference>
<dbReference type="InterPro" id="IPR043151">
    <property type="entry name" value="BAH_sf"/>
</dbReference>
<keyword evidence="6 10" id="KW-0067">ATP-binding</keyword>
<keyword evidence="8 10" id="KW-0238">DNA-binding</keyword>
<evidence type="ECO:0000256" key="7">
    <source>
        <dbReference type="ARBA" id="ARBA00022842"/>
    </source>
</evidence>
<feature type="compositionally biased region" description="Acidic residues" evidence="11">
    <location>
        <begin position="253"/>
        <end position="270"/>
    </location>
</feature>
<dbReference type="Proteomes" id="UP000750334">
    <property type="component" value="Unassembled WGS sequence"/>
</dbReference>
<name>A0A9P7B8P8_MAUEX</name>
<comment type="caution">
    <text evidence="13">The sequence shown here is derived from an EMBL/GenBank/DDBJ whole genome shotgun (WGS) entry which is preliminary data.</text>
</comment>
<evidence type="ECO:0000256" key="2">
    <source>
        <dbReference type="ARBA" id="ARBA00008398"/>
    </source>
</evidence>
<dbReference type="Gene3D" id="3.40.50.300">
    <property type="entry name" value="P-loop containing nucleotide triphosphate hydrolases"/>
    <property type="match status" value="1"/>
</dbReference>
<reference evidence="13 14" key="1">
    <citation type="submission" date="2020-11" db="EMBL/GenBank/DDBJ databases">
        <title>Kefir isolates.</title>
        <authorList>
            <person name="Marcisauskas S."/>
            <person name="Kim Y."/>
            <person name="Blasche S."/>
        </authorList>
    </citation>
    <scope>NUCLEOTIDE SEQUENCE [LARGE SCALE GENOMIC DNA]</scope>
    <source>
        <strain evidence="13 14">OG2</strain>
    </source>
</reference>
<keyword evidence="3 10" id="KW-0235">DNA replication</keyword>
<dbReference type="PANTHER" id="PTHR10763">
    <property type="entry name" value="CELL DIVISION CONTROL PROTEIN 6-RELATED"/>
    <property type="match status" value="1"/>
</dbReference>
<proteinExistence type="inferred from homology"/>
<dbReference type="GO" id="GO:0033314">
    <property type="term" value="P:mitotic DNA replication checkpoint signaling"/>
    <property type="evidence" value="ECO:0007669"/>
    <property type="project" value="TreeGrafter"/>
</dbReference>
<accession>A0A9P7B8P8</accession>
<keyword evidence="14" id="KW-1185">Reference proteome</keyword>
<evidence type="ECO:0000256" key="9">
    <source>
        <dbReference type="ARBA" id="ARBA00023242"/>
    </source>
</evidence>
<feature type="region of interest" description="Disordered" evidence="11">
    <location>
        <begin position="250"/>
        <end position="338"/>
    </location>
</feature>
<dbReference type="SMART" id="SM00382">
    <property type="entry name" value="AAA"/>
    <property type="match status" value="1"/>
</dbReference>
<evidence type="ECO:0000256" key="4">
    <source>
        <dbReference type="ARBA" id="ARBA00022723"/>
    </source>
</evidence>
<dbReference type="Gene3D" id="1.10.8.60">
    <property type="match status" value="1"/>
</dbReference>
<dbReference type="Pfam" id="PF17872">
    <property type="entry name" value="AAA_lid_10"/>
    <property type="match status" value="1"/>
</dbReference>
<dbReference type="InterPro" id="IPR027417">
    <property type="entry name" value="P-loop_NTPase"/>
</dbReference>
<feature type="compositionally biased region" description="Basic residues" evidence="11">
    <location>
        <begin position="313"/>
        <end position="329"/>
    </location>
</feature>
<comment type="subunit">
    <text evidence="10">ORC is composed of six subunits.</text>
</comment>
<dbReference type="GO" id="GO:0006270">
    <property type="term" value="P:DNA replication initiation"/>
    <property type="evidence" value="ECO:0007669"/>
    <property type="project" value="TreeGrafter"/>
</dbReference>
<keyword evidence="4" id="KW-0479">Metal-binding</keyword>
<keyword evidence="7" id="KW-0460">Magnesium</keyword>
<evidence type="ECO:0000256" key="5">
    <source>
        <dbReference type="ARBA" id="ARBA00022741"/>
    </source>
</evidence>
<dbReference type="InterPro" id="IPR003593">
    <property type="entry name" value="AAA+_ATPase"/>
</dbReference>
<dbReference type="AlphaFoldDB" id="A0A9P7B8P8"/>
<keyword evidence="9 10" id="KW-0539">Nucleus</keyword>
<evidence type="ECO:0000256" key="6">
    <source>
        <dbReference type="ARBA" id="ARBA00022840"/>
    </source>
</evidence>
<dbReference type="PANTHER" id="PTHR10763:SF23">
    <property type="entry name" value="ORIGIN RECOGNITION COMPLEX SUBUNIT 1"/>
    <property type="match status" value="1"/>
</dbReference>
<dbReference type="GO" id="GO:0005524">
    <property type="term" value="F:ATP binding"/>
    <property type="evidence" value="ECO:0007669"/>
    <property type="project" value="UniProtKB-KW"/>
</dbReference>
<feature type="domain" description="AAA+ ATPase" evidence="12">
    <location>
        <begin position="473"/>
        <end position="626"/>
    </location>
</feature>
<evidence type="ECO:0000256" key="8">
    <source>
        <dbReference type="ARBA" id="ARBA00023125"/>
    </source>
</evidence>
<evidence type="ECO:0000313" key="14">
    <source>
        <dbReference type="Proteomes" id="UP000750334"/>
    </source>
</evidence>
<dbReference type="InterPro" id="IPR003959">
    <property type="entry name" value="ATPase_AAA_core"/>
</dbReference>
<feature type="compositionally biased region" description="Acidic residues" evidence="11">
    <location>
        <begin position="279"/>
        <end position="307"/>
    </location>
</feature>
<dbReference type="InterPro" id="IPR050311">
    <property type="entry name" value="ORC1/CDC6"/>
</dbReference>
<dbReference type="GO" id="GO:0016887">
    <property type="term" value="F:ATP hydrolysis activity"/>
    <property type="evidence" value="ECO:0007669"/>
    <property type="project" value="InterPro"/>
</dbReference>
<sequence length="924" mass="105846">MAKSAKDLDGWQLVITDANGNVIDENSTADRRSRRTRGASTKIHLEKEIDGVVKKLKFGTFIIAKKPFHPHKETVYMITEIRMNSLSSYIELWSFELWDSSDLIPSVYFKFFKPDLLKSNETDEYYQDLFDKEVGPNKLFFTLQPKEISLHDIVCFPNIIKGSDWNDSCTQGQDYIVDFMVNASGTAFAPININEQIELLADEPYKNVTESLNEIITVKKKNNARKAVTTKNSKRKVKKEQKATIDELSLLETDIESGDDGASESEDYVDEGNSKVDDQESEESDIEDEPEKDSDEEIDESEDEYMESDSKSNKRKKRVTNNVRKPKTTIKKEPGTKRKVRKVRVSKKKNKTPSFISNVRRFTKRNVVRAKKKYTPFSKQYRSIKDIPDLTYFGGFNQKDTNAYLEKLEEKLNTKSGHKIVETIFSKVKKQLYSSHGKEEIVKATNFGEYLPARENEFASIYLSVYSALESGSSTTIYIAGTPGVGKTLTVREVMKELQHSATEDELPLFQYIEINGLKMVKPTDSYEVLWNKISGDNLTWGASMESLQFYFEKVPRNKKRTVVVLLDELDALITKQEEIMYNFFNWTSYENAKLILIAVANTMDLPERQLGNKVSSRIGFTRIMFTGYTHQELKSIIDLRLKGLNDSFFYVDKDTGNAYLAEDFMANDHEGKDLSQYKKVRLRMSPDAIEIASRKIASVSGDARRALKACKRAAEIAEQDYMAAHGYNYDGQVIIAPIYEEGQDDEDDEEIKDIERKANGKATNSYEKERDEDGNEYEVQVVRINHVMKALNETINSNVTKFINRCSFSTKLFLFAFLNLIKKSGYEEQVLGDIVDEILLLIEVNGNNKFVMNMTDVLYPKVHGTEAPQLRIISWNFVINKLLEAGVLVKQNSNNERLSSIKLNVPIDDIRNAIDHDDHLKDF</sequence>
<evidence type="ECO:0000256" key="1">
    <source>
        <dbReference type="ARBA" id="ARBA00004123"/>
    </source>
</evidence>
<dbReference type="SUPFAM" id="SSF82061">
    <property type="entry name" value="BAH domain"/>
    <property type="match status" value="1"/>
</dbReference>
<comment type="subcellular location">
    <subcellularLocation>
        <location evidence="1 10">Nucleus</location>
    </subcellularLocation>
</comment>
<organism evidence="13 14">
    <name type="scientific">Maudiozyma exigua</name>
    <name type="common">Yeast</name>
    <name type="synonym">Kazachstania exigua</name>
    <dbReference type="NCBI Taxonomy" id="34358"/>
    <lineage>
        <taxon>Eukaryota</taxon>
        <taxon>Fungi</taxon>
        <taxon>Dikarya</taxon>
        <taxon>Ascomycota</taxon>
        <taxon>Saccharomycotina</taxon>
        <taxon>Saccharomycetes</taxon>
        <taxon>Saccharomycetales</taxon>
        <taxon>Saccharomycetaceae</taxon>
        <taxon>Maudiozyma</taxon>
    </lineage>
</organism>
<dbReference type="OrthoDB" id="1926878at2759"/>
<evidence type="ECO:0000313" key="13">
    <source>
        <dbReference type="EMBL" id="KAG0666171.1"/>
    </source>
</evidence>
<dbReference type="FunFam" id="3.40.50.300:FF:000199">
    <property type="entry name" value="Origin recognition complex subunit 1"/>
    <property type="match status" value="1"/>
</dbReference>
<dbReference type="EMBL" id="PUHR01000106">
    <property type="protein sequence ID" value="KAG0666171.1"/>
    <property type="molecule type" value="Genomic_DNA"/>
</dbReference>
<evidence type="ECO:0000259" key="12">
    <source>
        <dbReference type="SMART" id="SM00382"/>
    </source>
</evidence>
<comment type="function">
    <text evidence="10">Component of the origin recognition complex (ORC) that binds origins of replication. DNA-binding is ATP-dependent, however specific DNA sequences that define origins of replication have not been identified so far. ORC is required to assemble the pre-replication complex necessary to initiate DNA replication.</text>
</comment>
<comment type="similarity">
    <text evidence="2 10">Belongs to the ORC1 family.</text>
</comment>
<dbReference type="GO" id="GO:0005664">
    <property type="term" value="C:nuclear origin of replication recognition complex"/>
    <property type="evidence" value="ECO:0007669"/>
    <property type="project" value="TreeGrafter"/>
</dbReference>
<dbReference type="Pfam" id="PF21312">
    <property type="entry name" value="WHD_ORC1"/>
    <property type="match status" value="1"/>
</dbReference>
<evidence type="ECO:0000256" key="11">
    <source>
        <dbReference type="SAM" id="MobiDB-lite"/>
    </source>
</evidence>
<dbReference type="CDD" id="cd00009">
    <property type="entry name" value="AAA"/>
    <property type="match status" value="1"/>
</dbReference>
<dbReference type="GO" id="GO:0003688">
    <property type="term" value="F:DNA replication origin binding"/>
    <property type="evidence" value="ECO:0007669"/>
    <property type="project" value="TreeGrafter"/>
</dbReference>
<dbReference type="GO" id="GO:0046872">
    <property type="term" value="F:metal ion binding"/>
    <property type="evidence" value="ECO:0007669"/>
    <property type="project" value="UniProtKB-KW"/>
</dbReference>
<evidence type="ECO:0000256" key="10">
    <source>
        <dbReference type="RuleBase" id="RU365058"/>
    </source>
</evidence>
<dbReference type="InterPro" id="IPR048867">
    <property type="entry name" value="WHD_ORC1"/>
</dbReference>
<gene>
    <name evidence="13" type="primary">ORC1_1</name>
    <name evidence="13" type="ORF">C6P45_000273</name>
</gene>
<protein>
    <recommendedName>
        <fullName evidence="10">Origin recognition complex subunit 1</fullName>
    </recommendedName>
</protein>
<keyword evidence="5 10" id="KW-0547">Nucleotide-binding</keyword>
<evidence type="ECO:0000256" key="3">
    <source>
        <dbReference type="ARBA" id="ARBA00022705"/>
    </source>
</evidence>
<dbReference type="Pfam" id="PF00004">
    <property type="entry name" value="AAA"/>
    <property type="match status" value="1"/>
</dbReference>
<dbReference type="InterPro" id="IPR041083">
    <property type="entry name" value="AAA_lid_10"/>
</dbReference>